<comment type="caution">
    <text evidence="1">The sequence shown here is derived from an EMBL/GenBank/DDBJ whole genome shotgun (WGS) entry which is preliminary data.</text>
</comment>
<dbReference type="Proteomes" id="UP001631969">
    <property type="component" value="Unassembled WGS sequence"/>
</dbReference>
<reference evidence="1" key="1">
    <citation type="submission" date="2024-12" db="EMBL/GenBank/DDBJ databases">
        <authorList>
            <person name="Wu N."/>
        </authorList>
    </citation>
    <scope>NUCLEOTIDE SEQUENCE</scope>
    <source>
        <strain evidence="1">P15</strain>
    </source>
</reference>
<proteinExistence type="predicted"/>
<protein>
    <submittedName>
        <fullName evidence="1">F0F1 ATP synthase subunit delta</fullName>
    </submittedName>
</protein>
<dbReference type="EMBL" id="JBJURJ010000014">
    <property type="protein sequence ID" value="MFM9330723.1"/>
    <property type="molecule type" value="Genomic_DNA"/>
</dbReference>
<evidence type="ECO:0000313" key="2">
    <source>
        <dbReference type="Proteomes" id="UP001631969"/>
    </source>
</evidence>
<accession>A0ACC7P148</accession>
<organism evidence="1 2">
    <name type="scientific">Paenibacillus mesotrionivorans</name>
    <dbReference type="NCBI Taxonomy" id="3160968"/>
    <lineage>
        <taxon>Bacteria</taxon>
        <taxon>Bacillati</taxon>
        <taxon>Bacillota</taxon>
        <taxon>Bacilli</taxon>
        <taxon>Bacillales</taxon>
        <taxon>Paenibacillaceae</taxon>
        <taxon>Paenibacillus</taxon>
    </lineage>
</organism>
<sequence length="182" mass="19698">MTKDLTAAKRYAKALYEVAAESGITEQAIAELKEAVTVLAHPELELVLSHPNIDANVKTDLLLRIFGGKVSEAVLNLLRLLVERKRALLIPAVCDEFVRIAGEALGRTEAVVYSPMPLSEQETASIQARFGAVTGKTIQVTNIVDQSLLGGIKVRIGDTLYDGSLSGKLKRLEKTLQASQVM</sequence>
<evidence type="ECO:0000313" key="1">
    <source>
        <dbReference type="EMBL" id="MFM9330723.1"/>
    </source>
</evidence>
<name>A0ACC7P148_9BACL</name>
<keyword evidence="2" id="KW-1185">Reference proteome</keyword>
<gene>
    <name evidence="1" type="ORF">ACI1P1_20740</name>
</gene>